<evidence type="ECO:0000256" key="3">
    <source>
        <dbReference type="ARBA" id="ARBA00022729"/>
    </source>
</evidence>
<evidence type="ECO:0000256" key="1">
    <source>
        <dbReference type="ARBA" id="ARBA00022617"/>
    </source>
</evidence>
<dbReference type="Proteomes" id="UP000236000">
    <property type="component" value="Unassembled WGS sequence"/>
</dbReference>
<comment type="caution">
    <text evidence="9">The sequence shown here is derived from an EMBL/GenBank/DDBJ whole genome shotgun (WGS) entry which is preliminary data.</text>
</comment>
<evidence type="ECO:0000256" key="7">
    <source>
        <dbReference type="SAM" id="SignalP"/>
    </source>
</evidence>
<dbReference type="InterPro" id="IPR036909">
    <property type="entry name" value="Cyt_c-like_dom_sf"/>
</dbReference>
<dbReference type="PANTHER" id="PTHR30600">
    <property type="entry name" value="CYTOCHROME C PEROXIDASE-RELATED"/>
    <property type="match status" value="1"/>
</dbReference>
<dbReference type="PROSITE" id="PS51257">
    <property type="entry name" value="PROKAR_LIPOPROTEIN"/>
    <property type="match status" value="1"/>
</dbReference>
<feature type="chain" id="PRO_5014789398" evidence="7">
    <location>
        <begin position="27"/>
        <end position="622"/>
    </location>
</feature>
<organism evidence="9 10">
    <name type="scientific">Akkermansia muciniphila</name>
    <dbReference type="NCBI Taxonomy" id="239935"/>
    <lineage>
        <taxon>Bacteria</taxon>
        <taxon>Pseudomonadati</taxon>
        <taxon>Verrucomicrobiota</taxon>
        <taxon>Verrucomicrobiia</taxon>
        <taxon>Verrucomicrobiales</taxon>
        <taxon>Akkermansiaceae</taxon>
        <taxon>Akkermansia</taxon>
    </lineage>
</organism>
<keyword evidence="5 6" id="KW-0408">Iron</keyword>
<evidence type="ECO:0000256" key="5">
    <source>
        <dbReference type="ARBA" id="ARBA00023004"/>
    </source>
</evidence>
<dbReference type="PROSITE" id="PS51007">
    <property type="entry name" value="CYTC"/>
    <property type="match status" value="1"/>
</dbReference>
<keyword evidence="2 6" id="KW-0479">Metal-binding</keyword>
<dbReference type="SUPFAM" id="SSF51004">
    <property type="entry name" value="C-terminal (heme d1) domain of cytochrome cd1-nitrite reductase"/>
    <property type="match status" value="1"/>
</dbReference>
<protein>
    <submittedName>
        <fullName evidence="9">Cell surface protein</fullName>
    </submittedName>
</protein>
<dbReference type="GO" id="GO:0020037">
    <property type="term" value="F:heme binding"/>
    <property type="evidence" value="ECO:0007669"/>
    <property type="project" value="InterPro"/>
</dbReference>
<dbReference type="InterPro" id="IPR011048">
    <property type="entry name" value="Haem_d1_sf"/>
</dbReference>
<dbReference type="PANTHER" id="PTHR30600:SF10">
    <property type="entry name" value="BLL6722 PROTEIN"/>
    <property type="match status" value="1"/>
</dbReference>
<dbReference type="SUPFAM" id="SSF46626">
    <property type="entry name" value="Cytochrome c"/>
    <property type="match status" value="2"/>
</dbReference>
<dbReference type="GO" id="GO:0009055">
    <property type="term" value="F:electron transfer activity"/>
    <property type="evidence" value="ECO:0007669"/>
    <property type="project" value="InterPro"/>
</dbReference>
<dbReference type="InterPro" id="IPR051395">
    <property type="entry name" value="Cytochrome_c_Peroxidase/MauG"/>
</dbReference>
<feature type="signal peptide" evidence="7">
    <location>
        <begin position="1"/>
        <end position="26"/>
    </location>
</feature>
<dbReference type="Gene3D" id="1.10.760.10">
    <property type="entry name" value="Cytochrome c-like domain"/>
    <property type="match status" value="2"/>
</dbReference>
<dbReference type="EMBL" id="PJKA01000013">
    <property type="protein sequence ID" value="PNC17211.1"/>
    <property type="molecule type" value="Genomic_DNA"/>
</dbReference>
<gene>
    <name evidence="9" type="ORF">CXU22_11365</name>
</gene>
<keyword evidence="3 7" id="KW-0732">Signal</keyword>
<dbReference type="OrthoDB" id="9772811at2"/>
<dbReference type="GO" id="GO:0004130">
    <property type="term" value="F:cytochrome-c peroxidase activity"/>
    <property type="evidence" value="ECO:0007669"/>
    <property type="project" value="TreeGrafter"/>
</dbReference>
<evidence type="ECO:0000313" key="9">
    <source>
        <dbReference type="EMBL" id="PNC17211.1"/>
    </source>
</evidence>
<accession>A0A2N8HBG9</accession>
<keyword evidence="1 6" id="KW-0349">Heme</keyword>
<name>A0A2N8HBG9_9BACT</name>
<proteinExistence type="predicted"/>
<reference evidence="9 10" key="1">
    <citation type="journal article" date="2017" name="BMC Genomics">
        <title>Genome sequencing of 39 Akkermansia muciniphila isolates reveals its population structure, genomic and functional diverisity, and global distribution in mammalian gut microbiotas.</title>
        <authorList>
            <person name="Guo X."/>
            <person name="Li S."/>
            <person name="Zhang J."/>
            <person name="Wu F."/>
            <person name="Li X."/>
            <person name="Wu D."/>
            <person name="Zhang M."/>
            <person name="Ou Z."/>
            <person name="Jie Z."/>
            <person name="Yan Q."/>
            <person name="Li P."/>
            <person name="Yi J."/>
            <person name="Peng Y."/>
        </authorList>
    </citation>
    <scope>NUCLEOTIDE SEQUENCE [LARGE SCALE GENOMIC DNA]</scope>
    <source>
        <strain evidence="9 10">GP24</strain>
    </source>
</reference>
<dbReference type="AlphaFoldDB" id="A0A2N8HBG9"/>
<evidence type="ECO:0000313" key="10">
    <source>
        <dbReference type="Proteomes" id="UP000236000"/>
    </source>
</evidence>
<dbReference type="InterPro" id="IPR009056">
    <property type="entry name" value="Cyt_c-like_dom"/>
</dbReference>
<keyword evidence="4" id="KW-0560">Oxidoreductase</keyword>
<evidence type="ECO:0000256" key="2">
    <source>
        <dbReference type="ARBA" id="ARBA00022723"/>
    </source>
</evidence>
<dbReference type="GO" id="GO:0046872">
    <property type="term" value="F:metal ion binding"/>
    <property type="evidence" value="ECO:0007669"/>
    <property type="project" value="UniProtKB-KW"/>
</dbReference>
<dbReference type="Gene3D" id="2.130.10.10">
    <property type="entry name" value="YVTN repeat-like/Quinoprotein amine dehydrogenase"/>
    <property type="match status" value="1"/>
</dbReference>
<evidence type="ECO:0000256" key="4">
    <source>
        <dbReference type="ARBA" id="ARBA00023002"/>
    </source>
</evidence>
<evidence type="ECO:0000256" key="6">
    <source>
        <dbReference type="PROSITE-ProRule" id="PRU00433"/>
    </source>
</evidence>
<evidence type="ECO:0000259" key="8">
    <source>
        <dbReference type="PROSITE" id="PS51007"/>
    </source>
</evidence>
<dbReference type="InterPro" id="IPR015943">
    <property type="entry name" value="WD40/YVTN_repeat-like_dom_sf"/>
</dbReference>
<sequence length="622" mass="66721">MAMKLTKTLCASAAALCCLLSFVSCRQDAAHASGPAAPVDVKVFDRLVAVLGHENRTLELVDPASGEKVKSIRLGQPPNGMALDGATAYVAEGGPRGVVEVVDLESGALKGSFPAGHTPMAPVLRGGKLYVACRFDSRVLEMDAATGNVLNSWNVPREPVALAVSPDGRKIWAAGHLPAGKADGDFTAAALTLVEDGKVAHFPLSNGTQGVRGMAMSPDGRYLAVAHVLSRYQVPTTQLDRGWMNTNAVTVIDTEQPDKPHPVLLDDPDAGAANPWGVAFSGDGGKLFVTHAGTHELSVIDFSGLLDRMKREDRENEPVSERLGFLHGLRTRISLPLNGPRSLACDGKNVYVAGYFSDTLAQVPLKGEAQPRKIALNEGFQPSREKLGEQYFNDASHCFQGWQSCATCHPDSRVDGLNWDLLNDGMGNPKNTRTMFLSHRTSPVMTLGVRASAEVAVTAGFVHIQFLEPSGELAECVNEYLKNMKEVPSPFLMAGSPSKEQTKQASCAQCHAPGVERGSLSESARRGKEVFKTAGCVQCHPHPYFTTKELVATGTATGLDEGKSILVPSLVEVWRTAPYLHDGRAKTIREAITTHNPGDIRGKTSSLNDRELEDLVNYVQSL</sequence>
<feature type="domain" description="Cytochrome c" evidence="8">
    <location>
        <begin position="522"/>
        <end position="622"/>
    </location>
</feature>